<evidence type="ECO:0000259" key="11">
    <source>
        <dbReference type="Pfam" id="PF24105"/>
    </source>
</evidence>
<protein>
    <submittedName>
        <fullName evidence="12">Chromatin assembly factor 1 subunit</fullName>
    </submittedName>
</protein>
<organism evidence="12 13">
    <name type="scientific">Mycoemilia scoparia</name>
    <dbReference type="NCBI Taxonomy" id="417184"/>
    <lineage>
        <taxon>Eukaryota</taxon>
        <taxon>Fungi</taxon>
        <taxon>Fungi incertae sedis</taxon>
        <taxon>Zoopagomycota</taxon>
        <taxon>Kickxellomycotina</taxon>
        <taxon>Kickxellomycetes</taxon>
        <taxon>Kickxellales</taxon>
        <taxon>Kickxellaceae</taxon>
        <taxon>Mycoemilia</taxon>
    </lineage>
</organism>
<dbReference type="PANTHER" id="PTHR15271:SF4">
    <property type="entry name" value="CHROMATIN ASSEMBLY FACTOR 1 SUBUNIT B"/>
    <property type="match status" value="1"/>
</dbReference>
<proteinExistence type="inferred from homology"/>
<evidence type="ECO:0000256" key="2">
    <source>
        <dbReference type="ARBA" id="ARBA00007306"/>
    </source>
</evidence>
<dbReference type="InterPro" id="IPR019775">
    <property type="entry name" value="WD40_repeat_CS"/>
</dbReference>
<feature type="repeat" description="WD" evidence="9">
    <location>
        <begin position="149"/>
        <end position="190"/>
    </location>
</feature>
<keyword evidence="4" id="KW-0677">Repeat</keyword>
<keyword evidence="6" id="KW-0156">Chromatin regulator</keyword>
<dbReference type="GO" id="GO:0006281">
    <property type="term" value="P:DNA repair"/>
    <property type="evidence" value="ECO:0007669"/>
    <property type="project" value="UniProtKB-KW"/>
</dbReference>
<feature type="domain" description="CAF1B/HIR1 beta-propeller" evidence="11">
    <location>
        <begin position="278"/>
        <end position="421"/>
    </location>
</feature>
<dbReference type="PRINTS" id="PR00319">
    <property type="entry name" value="GPROTEINB"/>
</dbReference>
<evidence type="ECO:0000256" key="3">
    <source>
        <dbReference type="ARBA" id="ARBA00022574"/>
    </source>
</evidence>
<keyword evidence="7" id="KW-0234">DNA repair</keyword>
<dbReference type="InterPro" id="IPR015943">
    <property type="entry name" value="WD40/YVTN_repeat-like_dom_sf"/>
</dbReference>
<feature type="repeat" description="WD" evidence="9">
    <location>
        <begin position="80"/>
        <end position="111"/>
    </location>
</feature>
<dbReference type="Pfam" id="PF24105">
    <property type="entry name" value="Beta-prop_CAF1B_HIR1"/>
    <property type="match status" value="2"/>
</dbReference>
<dbReference type="Pfam" id="PF00400">
    <property type="entry name" value="WD40"/>
    <property type="match status" value="1"/>
</dbReference>
<dbReference type="OrthoDB" id="71227at2759"/>
<dbReference type="EMBL" id="JANBPU010000007">
    <property type="protein sequence ID" value="KAJ1921066.1"/>
    <property type="molecule type" value="Genomic_DNA"/>
</dbReference>
<dbReference type="SMART" id="SM00320">
    <property type="entry name" value="WD40"/>
    <property type="match status" value="6"/>
</dbReference>
<dbReference type="PROSITE" id="PS00678">
    <property type="entry name" value="WD_REPEATS_1"/>
    <property type="match status" value="1"/>
</dbReference>
<feature type="compositionally biased region" description="Basic and acidic residues" evidence="10">
    <location>
        <begin position="265"/>
        <end position="277"/>
    </location>
</feature>
<dbReference type="AlphaFoldDB" id="A0A9W8A9N5"/>
<sequence length="600" mass="66690">MRAKTLQINWHDCRPIFSADFDRHWEDQDDVSDDSRIEQHSTRSWRFATAGGDNNVRIWTLLSSEKQKEMKQVVQFRASLERHTASVNVVRFSPVDSTLATAGDDGSIIIWRQLPQDALGAFGGGDNQLLGEDSSADISIEVWKPASLLRGSLADIYDLAWSPDGRFIISGSIDNTARIWDVRSAKCIQVLTEHSHYVQGVCWDPKGKYIATQGSDRTLNVYQWRYNETKPGEPPAQHLAKQSRVHQPPANMILKTGQQPPTPTTKDDRQSNERETPPEMADAKGVSSNMFYGDNLATFFRRLCFTPDGKILIAPSGISKGSLQPDQNVGGTVVTNTAYLWSRDKLESGPIAHLPGHKKPVVVARCCPVALKHHHHNKRESANFNEEETIRCDFQSSSWVRAPYRTIFALASQDSIILYDTAPGKLLGEQDQQSNSTKIMKNNSSQFRAIAHLSGLHYASITDIAWSPDGRSLMVTSTDGFATLVSFDQNELGIISCMEQDVYGDEKKDTPVSCMATMAANTTSAEKENVDGCKTMLEPSREVSNSQESHLKEHHSTFELGDRKEEPETSNTKNTADGDGDGKLPSKKRRLAPTLLSNNI</sequence>
<evidence type="ECO:0000256" key="6">
    <source>
        <dbReference type="ARBA" id="ARBA00022853"/>
    </source>
</evidence>
<dbReference type="InterPro" id="IPR001680">
    <property type="entry name" value="WD40_rpt"/>
</dbReference>
<feature type="region of interest" description="Disordered" evidence="10">
    <location>
        <begin position="252"/>
        <end position="286"/>
    </location>
</feature>
<evidence type="ECO:0000256" key="1">
    <source>
        <dbReference type="ARBA" id="ARBA00004123"/>
    </source>
</evidence>
<dbReference type="GO" id="GO:0006335">
    <property type="term" value="P:DNA replication-dependent chromatin assembly"/>
    <property type="evidence" value="ECO:0007669"/>
    <property type="project" value="InterPro"/>
</dbReference>
<keyword evidence="5" id="KW-0227">DNA damage</keyword>
<dbReference type="GO" id="GO:0005634">
    <property type="term" value="C:nucleus"/>
    <property type="evidence" value="ECO:0007669"/>
    <property type="project" value="UniProtKB-SubCell"/>
</dbReference>
<evidence type="ECO:0000256" key="5">
    <source>
        <dbReference type="ARBA" id="ARBA00022763"/>
    </source>
</evidence>
<dbReference type="PROSITE" id="PS50294">
    <property type="entry name" value="WD_REPEATS_REGION"/>
    <property type="match status" value="2"/>
</dbReference>
<gene>
    <name evidence="12" type="primary">CAC2</name>
    <name evidence="12" type="ORF">H4219_000924</name>
</gene>
<dbReference type="InterPro" id="IPR036322">
    <property type="entry name" value="WD40_repeat_dom_sf"/>
</dbReference>
<feature type="region of interest" description="Disordered" evidence="10">
    <location>
        <begin position="539"/>
        <end position="600"/>
    </location>
</feature>
<dbReference type="GO" id="GO:0033186">
    <property type="term" value="C:CAF-1 complex"/>
    <property type="evidence" value="ECO:0007669"/>
    <property type="project" value="TreeGrafter"/>
</dbReference>
<evidence type="ECO:0000313" key="12">
    <source>
        <dbReference type="EMBL" id="KAJ1921066.1"/>
    </source>
</evidence>
<comment type="subcellular location">
    <subcellularLocation>
        <location evidence="1">Nucleus</location>
    </subcellularLocation>
</comment>
<evidence type="ECO:0000256" key="4">
    <source>
        <dbReference type="ARBA" id="ARBA00022737"/>
    </source>
</evidence>
<dbReference type="GO" id="GO:0006334">
    <property type="term" value="P:nucleosome assembly"/>
    <property type="evidence" value="ECO:0007669"/>
    <property type="project" value="TreeGrafter"/>
</dbReference>
<keyword evidence="8" id="KW-0539">Nucleus</keyword>
<evidence type="ECO:0000256" key="8">
    <source>
        <dbReference type="ARBA" id="ARBA00023242"/>
    </source>
</evidence>
<comment type="caution">
    <text evidence="12">The sequence shown here is derived from an EMBL/GenBank/DDBJ whole genome shotgun (WGS) entry which is preliminary data.</text>
</comment>
<evidence type="ECO:0000256" key="7">
    <source>
        <dbReference type="ARBA" id="ARBA00023204"/>
    </source>
</evidence>
<comment type="similarity">
    <text evidence="2">Belongs to the WD repeat HIR1 family.</text>
</comment>
<feature type="repeat" description="WD" evidence="9">
    <location>
        <begin position="191"/>
        <end position="223"/>
    </location>
</feature>
<evidence type="ECO:0000256" key="10">
    <source>
        <dbReference type="SAM" id="MobiDB-lite"/>
    </source>
</evidence>
<dbReference type="Gene3D" id="2.130.10.10">
    <property type="entry name" value="YVTN repeat-like/Quinoprotein amine dehydrogenase"/>
    <property type="match status" value="2"/>
</dbReference>
<dbReference type="InterPro" id="IPR045145">
    <property type="entry name" value="PTHR15271"/>
</dbReference>
<evidence type="ECO:0000313" key="13">
    <source>
        <dbReference type="Proteomes" id="UP001150538"/>
    </source>
</evidence>
<keyword evidence="13" id="KW-1185">Reference proteome</keyword>
<feature type="domain" description="CAF1B/HIR1 beta-propeller" evidence="11">
    <location>
        <begin position="1"/>
        <end position="227"/>
    </location>
</feature>
<keyword evidence="3 9" id="KW-0853">WD repeat</keyword>
<reference evidence="12" key="1">
    <citation type="submission" date="2022-07" db="EMBL/GenBank/DDBJ databases">
        <title>Phylogenomic reconstructions and comparative analyses of Kickxellomycotina fungi.</title>
        <authorList>
            <person name="Reynolds N.K."/>
            <person name="Stajich J.E."/>
            <person name="Barry K."/>
            <person name="Grigoriev I.V."/>
            <person name="Crous P."/>
            <person name="Smith M.E."/>
        </authorList>
    </citation>
    <scope>NUCLEOTIDE SEQUENCE</scope>
    <source>
        <strain evidence="12">NBRC 100468</strain>
    </source>
</reference>
<dbReference type="PROSITE" id="PS50082">
    <property type="entry name" value="WD_REPEATS_2"/>
    <property type="match status" value="3"/>
</dbReference>
<dbReference type="PANTHER" id="PTHR15271">
    <property type="entry name" value="CHROMATIN ASSEMBLY FACTOR 1 SUBUNIT B"/>
    <property type="match status" value="1"/>
</dbReference>
<evidence type="ECO:0000256" key="9">
    <source>
        <dbReference type="PROSITE-ProRule" id="PRU00221"/>
    </source>
</evidence>
<dbReference type="SUPFAM" id="SSF50978">
    <property type="entry name" value="WD40 repeat-like"/>
    <property type="match status" value="1"/>
</dbReference>
<name>A0A9W8A9N5_9FUNG</name>
<dbReference type="InterPro" id="IPR055410">
    <property type="entry name" value="Beta-prop_CAF1B_HIR1"/>
</dbReference>
<dbReference type="Proteomes" id="UP001150538">
    <property type="component" value="Unassembled WGS sequence"/>
</dbReference>
<feature type="compositionally biased region" description="Basic and acidic residues" evidence="10">
    <location>
        <begin position="549"/>
        <end position="567"/>
    </location>
</feature>
<accession>A0A9W8A9N5</accession>
<dbReference type="InterPro" id="IPR001632">
    <property type="entry name" value="WD40_G-protein_beta-like"/>
</dbReference>